<dbReference type="Proteomes" id="UP001175228">
    <property type="component" value="Unassembled WGS sequence"/>
</dbReference>
<dbReference type="InterPro" id="IPR051678">
    <property type="entry name" value="AGP_Transferase"/>
</dbReference>
<comment type="caution">
    <text evidence="1">The sequence shown here is derived from an EMBL/GenBank/DDBJ whole genome shotgun (WGS) entry which is preliminary data.</text>
</comment>
<keyword evidence="2" id="KW-1185">Reference proteome</keyword>
<dbReference type="InterPro" id="IPR011009">
    <property type="entry name" value="Kinase-like_dom_sf"/>
</dbReference>
<dbReference type="SUPFAM" id="SSF56112">
    <property type="entry name" value="Protein kinase-like (PK-like)"/>
    <property type="match status" value="1"/>
</dbReference>
<accession>A0AA39QAJ2</accession>
<dbReference type="AlphaFoldDB" id="A0AA39QAJ2"/>
<protein>
    <recommendedName>
        <fullName evidence="3">Aminoglycoside phosphotransferase domain-containing protein</fullName>
    </recommendedName>
</protein>
<dbReference type="PANTHER" id="PTHR21310">
    <property type="entry name" value="AMINOGLYCOSIDE PHOSPHOTRANSFERASE-RELATED-RELATED"/>
    <property type="match status" value="1"/>
</dbReference>
<name>A0AA39QAJ2_9AGAR</name>
<dbReference type="PANTHER" id="PTHR21310:SF15">
    <property type="entry name" value="AMINOGLYCOSIDE PHOSPHOTRANSFERASE DOMAIN-CONTAINING PROTEIN"/>
    <property type="match status" value="1"/>
</dbReference>
<dbReference type="EMBL" id="JAUEPU010000011">
    <property type="protein sequence ID" value="KAK0498154.1"/>
    <property type="molecule type" value="Genomic_DNA"/>
</dbReference>
<organism evidence="1 2">
    <name type="scientific">Armillaria luteobubalina</name>
    <dbReference type="NCBI Taxonomy" id="153913"/>
    <lineage>
        <taxon>Eukaryota</taxon>
        <taxon>Fungi</taxon>
        <taxon>Dikarya</taxon>
        <taxon>Basidiomycota</taxon>
        <taxon>Agaricomycotina</taxon>
        <taxon>Agaricomycetes</taxon>
        <taxon>Agaricomycetidae</taxon>
        <taxon>Agaricales</taxon>
        <taxon>Marasmiineae</taxon>
        <taxon>Physalacriaceae</taxon>
        <taxon>Armillaria</taxon>
    </lineage>
</organism>
<evidence type="ECO:0000313" key="2">
    <source>
        <dbReference type="Proteomes" id="UP001175228"/>
    </source>
</evidence>
<evidence type="ECO:0008006" key="3">
    <source>
        <dbReference type="Google" id="ProtNLM"/>
    </source>
</evidence>
<evidence type="ECO:0000313" key="1">
    <source>
        <dbReference type="EMBL" id="KAK0498154.1"/>
    </source>
</evidence>
<reference evidence="1" key="1">
    <citation type="submission" date="2023-06" db="EMBL/GenBank/DDBJ databases">
        <authorList>
            <consortium name="Lawrence Berkeley National Laboratory"/>
            <person name="Ahrendt S."/>
            <person name="Sahu N."/>
            <person name="Indic B."/>
            <person name="Wong-Bajracharya J."/>
            <person name="Merenyi Z."/>
            <person name="Ke H.-M."/>
            <person name="Monk M."/>
            <person name="Kocsube S."/>
            <person name="Drula E."/>
            <person name="Lipzen A."/>
            <person name="Balint B."/>
            <person name="Henrissat B."/>
            <person name="Andreopoulos B."/>
            <person name="Martin F.M."/>
            <person name="Harder C.B."/>
            <person name="Rigling D."/>
            <person name="Ford K.L."/>
            <person name="Foster G.D."/>
            <person name="Pangilinan J."/>
            <person name="Papanicolaou A."/>
            <person name="Barry K."/>
            <person name="LaButti K."/>
            <person name="Viragh M."/>
            <person name="Koriabine M."/>
            <person name="Yan M."/>
            <person name="Riley R."/>
            <person name="Champramary S."/>
            <person name="Plett K.L."/>
            <person name="Tsai I.J."/>
            <person name="Slot J."/>
            <person name="Sipos G."/>
            <person name="Plett J."/>
            <person name="Nagy L.G."/>
            <person name="Grigoriev I.V."/>
        </authorList>
    </citation>
    <scope>NUCLEOTIDE SEQUENCE</scope>
    <source>
        <strain evidence="1">HWK02</strain>
    </source>
</reference>
<sequence length="336" mass="38929">MKLLSLPSSMLKACKVGVWWLWLHFPACIRYIVYDSIINWSFRLTFGDTKDPFCRPLGLPVRFEYIFEDAPSSEIEAKNLKFVRENTSIPGIPDVDVVPAPFWISCLLGMVLLKEPKLEGVVTLHDWLRSRTLYPPEYYHYMSLVFSPPNLRGMRSCEELSDLALSFDRPFLDLSDSPPLIEDLRKALTELRSIIPPTYYEVTGAYGSPLIFERFGEGRRHILPPFINVRSFHERLLGEVAMESHYNVRKRIIRCHRVCFSHSNLSRQNILVTRDGRLAAITNWEAAGWYPDYWDYALVDKPASLAEARVLNQFWTAVGVFGEGRYNENPEHYSDQ</sequence>
<proteinExistence type="predicted"/>
<gene>
    <name evidence="1" type="ORF">EDD18DRAFT_1156586</name>
</gene>